<dbReference type="Gene3D" id="3.40.50.300">
    <property type="entry name" value="P-loop containing nucleotide triphosphate hydrolases"/>
    <property type="match status" value="1"/>
</dbReference>
<evidence type="ECO:0000313" key="5">
    <source>
        <dbReference type="Proteomes" id="UP001501166"/>
    </source>
</evidence>
<dbReference type="SMART" id="SM00382">
    <property type="entry name" value="AAA"/>
    <property type="match status" value="1"/>
</dbReference>
<accession>A0ABN0XEJ7</accession>
<gene>
    <name evidence="4" type="primary">ftsE_2</name>
    <name evidence="4" type="ORF">GCM10008932_13250</name>
</gene>
<keyword evidence="1" id="KW-0547">Nucleotide-binding</keyword>
<dbReference type="Pfam" id="PF00005">
    <property type="entry name" value="ABC_tran"/>
    <property type="match status" value="1"/>
</dbReference>
<dbReference type="InterPro" id="IPR015854">
    <property type="entry name" value="ABC_transpr_LolD-like"/>
</dbReference>
<dbReference type="PROSITE" id="PS50893">
    <property type="entry name" value="ABC_TRANSPORTER_2"/>
    <property type="match status" value="1"/>
</dbReference>
<dbReference type="PROSITE" id="PS00211">
    <property type="entry name" value="ABC_TRANSPORTER_1"/>
    <property type="match status" value="1"/>
</dbReference>
<dbReference type="InterPro" id="IPR003593">
    <property type="entry name" value="AAA+_ATPase"/>
</dbReference>
<name>A0ABN0XEJ7_9LACT</name>
<keyword evidence="4" id="KW-0131">Cell cycle</keyword>
<reference evidence="4 5" key="1">
    <citation type="journal article" date="2019" name="Int. J. Syst. Evol. Microbiol.">
        <title>The Global Catalogue of Microorganisms (GCM) 10K type strain sequencing project: providing services to taxonomists for standard genome sequencing and annotation.</title>
        <authorList>
            <consortium name="The Broad Institute Genomics Platform"/>
            <consortium name="The Broad Institute Genome Sequencing Center for Infectious Disease"/>
            <person name="Wu L."/>
            <person name="Ma J."/>
        </authorList>
    </citation>
    <scope>NUCLEOTIDE SEQUENCE [LARGE SCALE GENOMIC DNA]</scope>
    <source>
        <strain evidence="4 5">JCM 12662</strain>
    </source>
</reference>
<sequence>MIRLKDVSKTYKKETHALVDVSLSVEQNEFVYIVGKSGSGKTTLIDLLYGKVKPNKGIVAVEEYFVNHLKSKHLCYLRRKLGVVFQDFRLLEHKTLFENIAYVLEVTGHHPSDIESKVMDALDTVNLKHKALDYPSDCSGGEQQRVAIARAIVHEPAVLIADEPTANLDPRTGFDMVKLLHKINQRGTAVIMATHNYSYIDRLPARVIELENGRVISDRSKNHVQLIINAKYGDFYVG</sequence>
<dbReference type="EMBL" id="BAAACW010000080">
    <property type="protein sequence ID" value="GAA0361982.1"/>
    <property type="molecule type" value="Genomic_DNA"/>
</dbReference>
<evidence type="ECO:0000256" key="1">
    <source>
        <dbReference type="ARBA" id="ARBA00022741"/>
    </source>
</evidence>
<dbReference type="SUPFAM" id="SSF52540">
    <property type="entry name" value="P-loop containing nucleoside triphosphate hydrolases"/>
    <property type="match status" value="1"/>
</dbReference>
<feature type="domain" description="ABC transporter" evidence="3">
    <location>
        <begin position="2"/>
        <end position="237"/>
    </location>
</feature>
<evidence type="ECO:0000313" key="4">
    <source>
        <dbReference type="EMBL" id="GAA0361982.1"/>
    </source>
</evidence>
<dbReference type="InterPro" id="IPR017871">
    <property type="entry name" value="ABC_transporter-like_CS"/>
</dbReference>
<proteinExistence type="predicted"/>
<dbReference type="GO" id="GO:0051301">
    <property type="term" value="P:cell division"/>
    <property type="evidence" value="ECO:0007669"/>
    <property type="project" value="UniProtKB-KW"/>
</dbReference>
<dbReference type="GO" id="GO:0005524">
    <property type="term" value="F:ATP binding"/>
    <property type="evidence" value="ECO:0007669"/>
    <property type="project" value="UniProtKB-KW"/>
</dbReference>
<keyword evidence="4" id="KW-0132">Cell division</keyword>
<dbReference type="RefSeq" id="WP_343754945.1">
    <property type="nucleotide sequence ID" value="NZ_BAAACW010000080.1"/>
</dbReference>
<protein>
    <submittedName>
        <fullName evidence="4">Cell division ATP-binding protein FtsE</fullName>
    </submittedName>
</protein>
<dbReference type="InterPro" id="IPR003439">
    <property type="entry name" value="ABC_transporter-like_ATP-bd"/>
</dbReference>
<evidence type="ECO:0000259" key="3">
    <source>
        <dbReference type="PROSITE" id="PS50893"/>
    </source>
</evidence>
<keyword evidence="2 4" id="KW-0067">ATP-binding</keyword>
<dbReference type="PANTHER" id="PTHR24220:SF470">
    <property type="entry name" value="CELL DIVISION ATP-BINDING PROTEIN FTSE"/>
    <property type="match status" value="1"/>
</dbReference>
<dbReference type="InterPro" id="IPR027417">
    <property type="entry name" value="P-loop_NTPase"/>
</dbReference>
<keyword evidence="5" id="KW-1185">Reference proteome</keyword>
<comment type="caution">
    <text evidence="4">The sequence shown here is derived from an EMBL/GenBank/DDBJ whole genome shotgun (WGS) entry which is preliminary data.</text>
</comment>
<evidence type="ECO:0000256" key="2">
    <source>
        <dbReference type="ARBA" id="ARBA00022840"/>
    </source>
</evidence>
<dbReference type="PANTHER" id="PTHR24220">
    <property type="entry name" value="IMPORT ATP-BINDING PROTEIN"/>
    <property type="match status" value="1"/>
</dbReference>
<organism evidence="4 5">
    <name type="scientific">Alkalibacterium iburiense</name>
    <dbReference type="NCBI Taxonomy" id="290589"/>
    <lineage>
        <taxon>Bacteria</taxon>
        <taxon>Bacillati</taxon>
        <taxon>Bacillota</taxon>
        <taxon>Bacilli</taxon>
        <taxon>Lactobacillales</taxon>
        <taxon>Carnobacteriaceae</taxon>
        <taxon>Alkalibacterium</taxon>
    </lineage>
</organism>
<dbReference type="Proteomes" id="UP001501166">
    <property type="component" value="Unassembled WGS sequence"/>
</dbReference>